<accession>A0AAV7F5J8</accession>
<protein>
    <submittedName>
        <fullName evidence="2">Uncharacterized protein</fullName>
    </submittedName>
</protein>
<evidence type="ECO:0000313" key="2">
    <source>
        <dbReference type="EMBL" id="KAG9456397.1"/>
    </source>
</evidence>
<dbReference type="Proteomes" id="UP000825729">
    <property type="component" value="Unassembled WGS sequence"/>
</dbReference>
<feature type="compositionally biased region" description="Basic and acidic residues" evidence="1">
    <location>
        <begin position="73"/>
        <end position="83"/>
    </location>
</feature>
<feature type="compositionally biased region" description="Basic and acidic residues" evidence="1">
    <location>
        <begin position="45"/>
        <end position="55"/>
    </location>
</feature>
<dbReference type="EMBL" id="JAINDJ010000002">
    <property type="protein sequence ID" value="KAG9456397.1"/>
    <property type="molecule type" value="Genomic_DNA"/>
</dbReference>
<proteinExistence type="predicted"/>
<organism evidence="2 3">
    <name type="scientific">Aristolochia fimbriata</name>
    <name type="common">White veined hardy Dutchman's pipe vine</name>
    <dbReference type="NCBI Taxonomy" id="158543"/>
    <lineage>
        <taxon>Eukaryota</taxon>
        <taxon>Viridiplantae</taxon>
        <taxon>Streptophyta</taxon>
        <taxon>Embryophyta</taxon>
        <taxon>Tracheophyta</taxon>
        <taxon>Spermatophyta</taxon>
        <taxon>Magnoliopsida</taxon>
        <taxon>Magnoliidae</taxon>
        <taxon>Piperales</taxon>
        <taxon>Aristolochiaceae</taxon>
        <taxon>Aristolochia</taxon>
    </lineage>
</organism>
<feature type="region of interest" description="Disordered" evidence="1">
    <location>
        <begin position="1"/>
        <end position="57"/>
    </location>
</feature>
<sequence>MGSECNQNRGYYDLSMSRRTRKSSPAITPDHNGHPDQEIPTPKGVEGEAKVDKKIQPQVVEDTICDRRSLKELMKGDEGEKSGKSGGGHHVNSLGQRFMEEEKNLPLVPRQGESTEGSKFAGMVSRYVKVLNHLIKVKRERRRGPRQKVLSSK</sequence>
<name>A0AAV7F5J8_ARIFI</name>
<dbReference type="AlphaFoldDB" id="A0AAV7F5J8"/>
<feature type="region of interest" description="Disordered" evidence="1">
    <location>
        <begin position="73"/>
        <end position="92"/>
    </location>
</feature>
<reference evidence="2 3" key="1">
    <citation type="submission" date="2021-07" db="EMBL/GenBank/DDBJ databases">
        <title>The Aristolochia fimbriata genome: insights into angiosperm evolution, floral development and chemical biosynthesis.</title>
        <authorList>
            <person name="Jiao Y."/>
        </authorList>
    </citation>
    <scope>NUCLEOTIDE SEQUENCE [LARGE SCALE GENOMIC DNA]</scope>
    <source>
        <strain evidence="2">IBCAS-2021</strain>
        <tissue evidence="2">Leaf</tissue>
    </source>
</reference>
<evidence type="ECO:0000313" key="3">
    <source>
        <dbReference type="Proteomes" id="UP000825729"/>
    </source>
</evidence>
<comment type="caution">
    <text evidence="2">The sequence shown here is derived from an EMBL/GenBank/DDBJ whole genome shotgun (WGS) entry which is preliminary data.</text>
</comment>
<keyword evidence="3" id="KW-1185">Reference proteome</keyword>
<evidence type="ECO:0000256" key="1">
    <source>
        <dbReference type="SAM" id="MobiDB-lite"/>
    </source>
</evidence>
<gene>
    <name evidence="2" type="ORF">H6P81_000905</name>
</gene>